<comment type="caution">
    <text evidence="2">The sequence shown here is derived from an EMBL/GenBank/DDBJ whole genome shotgun (WGS) entry which is preliminary data.</text>
</comment>
<dbReference type="Proteomes" id="UP000828390">
    <property type="component" value="Unassembled WGS sequence"/>
</dbReference>
<feature type="region of interest" description="Disordered" evidence="1">
    <location>
        <begin position="18"/>
        <end position="37"/>
    </location>
</feature>
<name>A0A9D4DJK3_DREPO</name>
<protein>
    <submittedName>
        <fullName evidence="2">Uncharacterized protein</fullName>
    </submittedName>
</protein>
<reference evidence="2" key="1">
    <citation type="journal article" date="2019" name="bioRxiv">
        <title>The Genome of the Zebra Mussel, Dreissena polymorpha: A Resource for Invasive Species Research.</title>
        <authorList>
            <person name="McCartney M.A."/>
            <person name="Auch B."/>
            <person name="Kono T."/>
            <person name="Mallez S."/>
            <person name="Zhang Y."/>
            <person name="Obille A."/>
            <person name="Becker A."/>
            <person name="Abrahante J.E."/>
            <person name="Garbe J."/>
            <person name="Badalamenti J.P."/>
            <person name="Herman A."/>
            <person name="Mangelson H."/>
            <person name="Liachko I."/>
            <person name="Sullivan S."/>
            <person name="Sone E.D."/>
            <person name="Koren S."/>
            <person name="Silverstein K.A.T."/>
            <person name="Beckman K.B."/>
            <person name="Gohl D.M."/>
        </authorList>
    </citation>
    <scope>NUCLEOTIDE SEQUENCE</scope>
    <source>
        <strain evidence="2">Duluth1</strain>
        <tissue evidence="2">Whole animal</tissue>
    </source>
</reference>
<gene>
    <name evidence="2" type="ORF">DPMN_184917</name>
</gene>
<evidence type="ECO:0000313" key="2">
    <source>
        <dbReference type="EMBL" id="KAH3750396.1"/>
    </source>
</evidence>
<sequence>MFRNKIYTRRRRQTNYALTSSDPQCFEENTTNEKQKQKEFKSRIIGHLFKTYKCALTEAVMM</sequence>
<reference evidence="2" key="2">
    <citation type="submission" date="2020-11" db="EMBL/GenBank/DDBJ databases">
        <authorList>
            <person name="McCartney M.A."/>
            <person name="Auch B."/>
            <person name="Kono T."/>
            <person name="Mallez S."/>
            <person name="Becker A."/>
            <person name="Gohl D.M."/>
            <person name="Silverstein K.A.T."/>
            <person name="Koren S."/>
            <person name="Bechman K.B."/>
            <person name="Herman A."/>
            <person name="Abrahante J.E."/>
            <person name="Garbe J."/>
        </authorList>
    </citation>
    <scope>NUCLEOTIDE SEQUENCE</scope>
    <source>
        <strain evidence="2">Duluth1</strain>
        <tissue evidence="2">Whole animal</tissue>
    </source>
</reference>
<keyword evidence="3" id="KW-1185">Reference proteome</keyword>
<accession>A0A9D4DJK3</accession>
<evidence type="ECO:0000313" key="3">
    <source>
        <dbReference type="Proteomes" id="UP000828390"/>
    </source>
</evidence>
<feature type="compositionally biased region" description="Polar residues" evidence="1">
    <location>
        <begin position="18"/>
        <end position="29"/>
    </location>
</feature>
<organism evidence="2 3">
    <name type="scientific">Dreissena polymorpha</name>
    <name type="common">Zebra mussel</name>
    <name type="synonym">Mytilus polymorpha</name>
    <dbReference type="NCBI Taxonomy" id="45954"/>
    <lineage>
        <taxon>Eukaryota</taxon>
        <taxon>Metazoa</taxon>
        <taxon>Spiralia</taxon>
        <taxon>Lophotrochozoa</taxon>
        <taxon>Mollusca</taxon>
        <taxon>Bivalvia</taxon>
        <taxon>Autobranchia</taxon>
        <taxon>Heteroconchia</taxon>
        <taxon>Euheterodonta</taxon>
        <taxon>Imparidentia</taxon>
        <taxon>Neoheterodontei</taxon>
        <taxon>Myida</taxon>
        <taxon>Dreissenoidea</taxon>
        <taxon>Dreissenidae</taxon>
        <taxon>Dreissena</taxon>
    </lineage>
</organism>
<dbReference type="AlphaFoldDB" id="A0A9D4DJK3"/>
<evidence type="ECO:0000256" key="1">
    <source>
        <dbReference type="SAM" id="MobiDB-lite"/>
    </source>
</evidence>
<dbReference type="EMBL" id="JAIWYP010000010">
    <property type="protein sequence ID" value="KAH3750396.1"/>
    <property type="molecule type" value="Genomic_DNA"/>
</dbReference>
<proteinExistence type="predicted"/>